<evidence type="ECO:0000256" key="3">
    <source>
        <dbReference type="ARBA" id="ARBA00022519"/>
    </source>
</evidence>
<keyword evidence="6 9" id="KW-1133">Transmembrane helix</keyword>
<organism evidence="10">
    <name type="scientific">hydrothermal vent metagenome</name>
    <dbReference type="NCBI Taxonomy" id="652676"/>
    <lineage>
        <taxon>unclassified sequences</taxon>
        <taxon>metagenomes</taxon>
        <taxon>ecological metagenomes</taxon>
    </lineage>
</organism>
<evidence type="ECO:0000256" key="8">
    <source>
        <dbReference type="ARBA" id="ARBA00023306"/>
    </source>
</evidence>
<keyword evidence="7 9" id="KW-0472">Membrane</keyword>
<dbReference type="PANTHER" id="PTHR30558:SF7">
    <property type="entry name" value="TOL-PAL SYSTEM PROTEIN TOLR"/>
    <property type="match status" value="1"/>
</dbReference>
<dbReference type="Pfam" id="PF02472">
    <property type="entry name" value="ExbD"/>
    <property type="match status" value="1"/>
</dbReference>
<keyword evidence="4" id="KW-0132">Cell division</keyword>
<evidence type="ECO:0000256" key="5">
    <source>
        <dbReference type="ARBA" id="ARBA00022692"/>
    </source>
</evidence>
<accession>A0A3B0ZRC9</accession>
<evidence type="ECO:0000256" key="6">
    <source>
        <dbReference type="ARBA" id="ARBA00022989"/>
    </source>
</evidence>
<dbReference type="EMBL" id="UOFS01000006">
    <property type="protein sequence ID" value="VAW91760.1"/>
    <property type="molecule type" value="Genomic_DNA"/>
</dbReference>
<dbReference type="NCBIfam" id="TIGR02801">
    <property type="entry name" value="tolR"/>
    <property type="match status" value="1"/>
</dbReference>
<evidence type="ECO:0000256" key="2">
    <source>
        <dbReference type="ARBA" id="ARBA00022475"/>
    </source>
</evidence>
<dbReference type="GO" id="GO:0015031">
    <property type="term" value="P:protein transport"/>
    <property type="evidence" value="ECO:0007669"/>
    <property type="project" value="InterPro"/>
</dbReference>
<keyword evidence="3" id="KW-0997">Cell inner membrane</keyword>
<dbReference type="GO" id="GO:0005886">
    <property type="term" value="C:plasma membrane"/>
    <property type="evidence" value="ECO:0007669"/>
    <property type="project" value="UniProtKB-SubCell"/>
</dbReference>
<feature type="transmembrane region" description="Helical" evidence="9">
    <location>
        <begin position="21"/>
        <end position="42"/>
    </location>
</feature>
<protein>
    <submittedName>
        <fullName evidence="10">Tol biopolymer transport system, TolR protein</fullName>
    </submittedName>
</protein>
<keyword evidence="5 9" id="KW-0812">Transmembrane</keyword>
<dbReference type="InterPro" id="IPR014168">
    <property type="entry name" value="Tol-Pal_TolR"/>
</dbReference>
<dbReference type="GO" id="GO:0051301">
    <property type="term" value="P:cell division"/>
    <property type="evidence" value="ECO:0007669"/>
    <property type="project" value="UniProtKB-KW"/>
</dbReference>
<name>A0A3B0ZRC9_9ZZZZ</name>
<sequence length="149" mass="16458">MSQYSPLGNRTRKRPMSEINVVPYIDVMLVLLVIFMITAPLLTQGVSVKLPEASARNMQEPKSTPVIITVDANGYLYMNIGEKTDKPVKENVLKAKVAAVLKLKPKTDVYVRGDTNTDYGKVINAMVLLQQAGVKDVGLVTKSPKRQSR</sequence>
<keyword evidence="8" id="KW-0131">Cell cycle</keyword>
<keyword evidence="2" id="KW-1003">Cell membrane</keyword>
<evidence type="ECO:0000313" key="10">
    <source>
        <dbReference type="EMBL" id="VAW91760.1"/>
    </source>
</evidence>
<reference evidence="10" key="1">
    <citation type="submission" date="2018-06" db="EMBL/GenBank/DDBJ databases">
        <authorList>
            <person name="Zhirakovskaya E."/>
        </authorList>
    </citation>
    <scope>NUCLEOTIDE SEQUENCE</scope>
</reference>
<dbReference type="HAMAP" id="MF_02203">
    <property type="entry name" value="TolR"/>
    <property type="match status" value="1"/>
</dbReference>
<comment type="subcellular location">
    <subcellularLocation>
        <location evidence="1">Cell membrane</location>
        <topology evidence="1">Single-pass membrane protein</topology>
    </subcellularLocation>
</comment>
<gene>
    <name evidence="10" type="ORF">MNBD_GAMMA22-2807</name>
</gene>
<dbReference type="Gene3D" id="3.30.420.270">
    <property type="match status" value="1"/>
</dbReference>
<evidence type="ECO:0000256" key="4">
    <source>
        <dbReference type="ARBA" id="ARBA00022618"/>
    </source>
</evidence>
<evidence type="ECO:0000256" key="1">
    <source>
        <dbReference type="ARBA" id="ARBA00004162"/>
    </source>
</evidence>
<dbReference type="AlphaFoldDB" id="A0A3B0ZRC9"/>
<evidence type="ECO:0000256" key="9">
    <source>
        <dbReference type="SAM" id="Phobius"/>
    </source>
</evidence>
<evidence type="ECO:0000256" key="7">
    <source>
        <dbReference type="ARBA" id="ARBA00023136"/>
    </source>
</evidence>
<proteinExistence type="inferred from homology"/>
<dbReference type="PANTHER" id="PTHR30558">
    <property type="entry name" value="EXBD MEMBRANE COMPONENT OF PMF-DRIVEN MACROMOLECULE IMPORT SYSTEM"/>
    <property type="match status" value="1"/>
</dbReference>
<dbReference type="GO" id="GO:0022857">
    <property type="term" value="F:transmembrane transporter activity"/>
    <property type="evidence" value="ECO:0007669"/>
    <property type="project" value="InterPro"/>
</dbReference>
<dbReference type="InterPro" id="IPR003400">
    <property type="entry name" value="ExbD"/>
</dbReference>